<organism evidence="2 3">
    <name type="scientific">Rhipicephalus microplus</name>
    <name type="common">Cattle tick</name>
    <name type="synonym">Boophilus microplus</name>
    <dbReference type="NCBI Taxonomy" id="6941"/>
    <lineage>
        <taxon>Eukaryota</taxon>
        <taxon>Metazoa</taxon>
        <taxon>Ecdysozoa</taxon>
        <taxon>Arthropoda</taxon>
        <taxon>Chelicerata</taxon>
        <taxon>Arachnida</taxon>
        <taxon>Acari</taxon>
        <taxon>Parasitiformes</taxon>
        <taxon>Ixodida</taxon>
        <taxon>Ixodoidea</taxon>
        <taxon>Ixodidae</taxon>
        <taxon>Rhipicephalinae</taxon>
        <taxon>Rhipicephalus</taxon>
        <taxon>Boophilus</taxon>
    </lineage>
</organism>
<sequence>MHLPWLFSRLDHENSLDQSRISQISWSQVLRILWSPSWEIHISILKQFDRPGDLLGGGERADGMCFEVEDAEDMSQGAGEQDVFCTEDTPSSNDNEGGFPAELSGNGDPVEEPDEIDTGDESNGQLHDADGSKSEDTEDGDFANFFKKLGQETLPHQAATKAEAFLLVLTHIVSAGLTWTHSGVLKAMVQAVCQKKAVFGIKGPSTLVKLQGFDLVWGLFPEYMHCVLEGITKQVTEMWLSAIDSSCYIGRNLKLIESRLRLIKTPIIFSRSGRSLSDRAFWKATEWRCWLLFYSLPCAADILPTVYRTHFTLLVKAVFALLKNVVLEGEICSAEKFLSLFVQQVAKLYGKNAMTFNIHQLLHLMKATRMFGPLWSTSTFPFEDGISKALQLVSSAKYVPVQIAERCIMHQACRTVSMQIELSPSLISAKKDLESSYRRCSQKCALGLAQSCVHMSENLKCVNRLTGWKKNSGHCDVH</sequence>
<accession>A0A9J6E1U1</accession>
<evidence type="ECO:0000256" key="1">
    <source>
        <dbReference type="SAM" id="MobiDB-lite"/>
    </source>
</evidence>
<dbReference type="PANTHER" id="PTHR46579">
    <property type="entry name" value="F5/8 TYPE C DOMAIN-CONTAINING PROTEIN-RELATED"/>
    <property type="match status" value="1"/>
</dbReference>
<evidence type="ECO:0000313" key="2">
    <source>
        <dbReference type="EMBL" id="KAH8027984.1"/>
    </source>
</evidence>
<name>A0A9J6E1U1_RHIMP</name>
<dbReference type="PANTHER" id="PTHR46579:SF1">
    <property type="entry name" value="F5_8 TYPE C DOMAIN-CONTAINING PROTEIN"/>
    <property type="match status" value="1"/>
</dbReference>
<dbReference type="VEuPathDB" id="VectorBase:LOC119174361"/>
<comment type="caution">
    <text evidence="2">The sequence shown here is derived from an EMBL/GenBank/DDBJ whole genome shotgun (WGS) entry which is preliminary data.</text>
</comment>
<reference evidence="2" key="2">
    <citation type="submission" date="2021-09" db="EMBL/GenBank/DDBJ databases">
        <authorList>
            <person name="Jia N."/>
            <person name="Wang J."/>
            <person name="Shi W."/>
            <person name="Du L."/>
            <person name="Sun Y."/>
            <person name="Zhan W."/>
            <person name="Jiang J."/>
            <person name="Wang Q."/>
            <person name="Zhang B."/>
            <person name="Ji P."/>
            <person name="Sakyi L.B."/>
            <person name="Cui X."/>
            <person name="Yuan T."/>
            <person name="Jiang B."/>
            <person name="Yang W."/>
            <person name="Lam T.T.-Y."/>
            <person name="Chang Q."/>
            <person name="Ding S."/>
            <person name="Wang X."/>
            <person name="Zhu J."/>
            <person name="Ruan X."/>
            <person name="Zhao L."/>
            <person name="Wei J."/>
            <person name="Que T."/>
            <person name="Du C."/>
            <person name="Cheng J."/>
            <person name="Dai P."/>
            <person name="Han X."/>
            <person name="Huang E."/>
            <person name="Gao Y."/>
            <person name="Liu J."/>
            <person name="Shao H."/>
            <person name="Ye R."/>
            <person name="Li L."/>
            <person name="Wei W."/>
            <person name="Wang X."/>
            <person name="Wang C."/>
            <person name="Huo Q."/>
            <person name="Li W."/>
            <person name="Guo W."/>
            <person name="Chen H."/>
            <person name="Chen S."/>
            <person name="Zhou L."/>
            <person name="Zhou L."/>
            <person name="Ni X."/>
            <person name="Tian J."/>
            <person name="Zhou Y."/>
            <person name="Sheng Y."/>
            <person name="Liu T."/>
            <person name="Pan Y."/>
            <person name="Xia L."/>
            <person name="Li J."/>
            <person name="Zhao F."/>
            <person name="Cao W."/>
        </authorList>
    </citation>
    <scope>NUCLEOTIDE SEQUENCE</scope>
    <source>
        <strain evidence="2">Rmic-2018</strain>
        <tissue evidence="2">Larvae</tissue>
    </source>
</reference>
<reference evidence="2" key="1">
    <citation type="journal article" date="2020" name="Cell">
        <title>Large-Scale Comparative Analyses of Tick Genomes Elucidate Their Genetic Diversity and Vector Capacities.</title>
        <authorList>
            <consortium name="Tick Genome and Microbiome Consortium (TIGMIC)"/>
            <person name="Jia N."/>
            <person name="Wang J."/>
            <person name="Shi W."/>
            <person name="Du L."/>
            <person name="Sun Y."/>
            <person name="Zhan W."/>
            <person name="Jiang J.F."/>
            <person name="Wang Q."/>
            <person name="Zhang B."/>
            <person name="Ji P."/>
            <person name="Bell-Sakyi L."/>
            <person name="Cui X.M."/>
            <person name="Yuan T.T."/>
            <person name="Jiang B.G."/>
            <person name="Yang W.F."/>
            <person name="Lam T.T."/>
            <person name="Chang Q.C."/>
            <person name="Ding S.J."/>
            <person name="Wang X.J."/>
            <person name="Zhu J.G."/>
            <person name="Ruan X.D."/>
            <person name="Zhao L."/>
            <person name="Wei J.T."/>
            <person name="Ye R.Z."/>
            <person name="Que T.C."/>
            <person name="Du C.H."/>
            <person name="Zhou Y.H."/>
            <person name="Cheng J.X."/>
            <person name="Dai P.F."/>
            <person name="Guo W.B."/>
            <person name="Han X.H."/>
            <person name="Huang E.J."/>
            <person name="Li L.F."/>
            <person name="Wei W."/>
            <person name="Gao Y.C."/>
            <person name="Liu J.Z."/>
            <person name="Shao H.Z."/>
            <person name="Wang X."/>
            <person name="Wang C.C."/>
            <person name="Yang T.C."/>
            <person name="Huo Q.B."/>
            <person name="Li W."/>
            <person name="Chen H.Y."/>
            <person name="Chen S.E."/>
            <person name="Zhou L.G."/>
            <person name="Ni X.B."/>
            <person name="Tian J.H."/>
            <person name="Sheng Y."/>
            <person name="Liu T."/>
            <person name="Pan Y.S."/>
            <person name="Xia L.Y."/>
            <person name="Li J."/>
            <person name="Zhao F."/>
            <person name="Cao W.C."/>
        </authorList>
    </citation>
    <scope>NUCLEOTIDE SEQUENCE</scope>
    <source>
        <strain evidence="2">Rmic-2018</strain>
    </source>
</reference>
<protein>
    <submittedName>
        <fullName evidence="2">Uncharacterized protein</fullName>
    </submittedName>
</protein>
<keyword evidence="3" id="KW-1185">Reference proteome</keyword>
<feature type="compositionally biased region" description="Acidic residues" evidence="1">
    <location>
        <begin position="109"/>
        <end position="120"/>
    </location>
</feature>
<dbReference type="EMBL" id="JABSTU010000006">
    <property type="protein sequence ID" value="KAH8027984.1"/>
    <property type="molecule type" value="Genomic_DNA"/>
</dbReference>
<proteinExistence type="predicted"/>
<evidence type="ECO:0000313" key="3">
    <source>
        <dbReference type="Proteomes" id="UP000821866"/>
    </source>
</evidence>
<feature type="region of interest" description="Disordered" evidence="1">
    <location>
        <begin position="76"/>
        <end position="137"/>
    </location>
</feature>
<dbReference type="AlphaFoldDB" id="A0A9J6E1U1"/>
<gene>
    <name evidence="2" type="ORF">HPB51_012254</name>
</gene>
<dbReference type="Proteomes" id="UP000821866">
    <property type="component" value="Chromosome 4"/>
</dbReference>